<dbReference type="PANTHER" id="PTHR10030:SF37">
    <property type="entry name" value="ALPHA-L-FUCOSIDASE-RELATED"/>
    <property type="match status" value="1"/>
</dbReference>
<feature type="chain" id="PRO_5016196323" description="alpha-L-fucosidase" evidence="8">
    <location>
        <begin position="30"/>
        <end position="482"/>
    </location>
</feature>
<evidence type="ECO:0000256" key="5">
    <source>
        <dbReference type="ARBA" id="ARBA00022801"/>
    </source>
</evidence>
<dbReference type="InterPro" id="IPR016286">
    <property type="entry name" value="FUC_metazoa-typ"/>
</dbReference>
<feature type="domain" description="Alpha-L-fucosidase C-terminal" evidence="10">
    <location>
        <begin position="395"/>
        <end position="478"/>
    </location>
</feature>
<organism evidence="11">
    <name type="scientific">Hydra vulgaris</name>
    <name type="common">Hydra</name>
    <name type="synonym">Hydra attenuata</name>
    <dbReference type="NCBI Taxonomy" id="6087"/>
    <lineage>
        <taxon>Eukaryota</taxon>
        <taxon>Metazoa</taxon>
        <taxon>Cnidaria</taxon>
        <taxon>Hydrozoa</taxon>
        <taxon>Hydroidolina</taxon>
        <taxon>Anthoathecata</taxon>
        <taxon>Aplanulata</taxon>
        <taxon>Hydridae</taxon>
        <taxon>Hydra</taxon>
    </lineage>
</organism>
<dbReference type="SMART" id="SM00812">
    <property type="entry name" value="Alpha_L_fucos"/>
    <property type="match status" value="1"/>
</dbReference>
<sequence>MNPFTILLLPSSFAIKIMLLLLMVDCELGSNVVNENSDVVSADERNKIGRHSRKFEPHWQSLDLRKLPKWYDDAKFGIFIHWGIYSVTAFKSEWFWWHWKGENKREYNAYMRNNFPSQSYQDLASKLTGSNFNANEWAELVEDSGAKYFVFTSKHHEGFTHWKSDESWNWNSVDLGPKRDVLDELKTAFSNTNVTFGLYYSLYEWFNPWYNEDKKNDFKTQEFVKRKIMPQLYDLVHKYEPLYIWSDGDWEAKSDYWSSAKFLAWLYNESPVKDNVVVNDRWGKDANCIHGDIKTCKDRYNPGKKLPFKWENAMTIDKLSWGYRQEAKLDSYISTSKLIENLIETVSCGGNLLLNVAPTADGRITPIYEERLRDIGKWLRINGEAIYGTKPWRVQKDPHSWKVWYTQKLNSVYAIMCGWPKSRYLHLGSPETNSLTSVKLLGFSGNISWSQLSQGIQIDLYQIPRASSSGDHAWTFVLENIE</sequence>
<evidence type="ECO:0000256" key="7">
    <source>
        <dbReference type="ARBA" id="ARBA00023295"/>
    </source>
</evidence>
<name>A0A286LVI5_HYDVU</name>
<dbReference type="GO" id="GO:0006004">
    <property type="term" value="P:fucose metabolic process"/>
    <property type="evidence" value="ECO:0007669"/>
    <property type="project" value="InterPro"/>
</dbReference>
<dbReference type="SMR" id="A0A286LVI5"/>
<dbReference type="GO" id="GO:0005764">
    <property type="term" value="C:lysosome"/>
    <property type="evidence" value="ECO:0007669"/>
    <property type="project" value="TreeGrafter"/>
</dbReference>
<evidence type="ECO:0000259" key="9">
    <source>
        <dbReference type="Pfam" id="PF01120"/>
    </source>
</evidence>
<dbReference type="AlphaFoldDB" id="A0A286LVI5"/>
<comment type="similarity">
    <text evidence="2 8">Belongs to the glycosyl hydrolase 29 family.</text>
</comment>
<dbReference type="PIRSF" id="PIRSF001092">
    <property type="entry name" value="Alpha-L-fucosidase"/>
    <property type="match status" value="1"/>
</dbReference>
<dbReference type="GO" id="GO:0016139">
    <property type="term" value="P:glycoside catabolic process"/>
    <property type="evidence" value="ECO:0007669"/>
    <property type="project" value="TreeGrafter"/>
</dbReference>
<evidence type="ECO:0000256" key="6">
    <source>
        <dbReference type="ARBA" id="ARBA00023180"/>
    </source>
</evidence>
<dbReference type="Gene3D" id="3.20.20.80">
    <property type="entry name" value="Glycosidases"/>
    <property type="match status" value="1"/>
</dbReference>
<dbReference type="Gene3D" id="2.60.40.1180">
    <property type="entry name" value="Golgi alpha-mannosidase II"/>
    <property type="match status" value="1"/>
</dbReference>
<dbReference type="FunFam" id="3.20.20.80:FF:000027">
    <property type="entry name" value="Alpha-L-fucosidase"/>
    <property type="match status" value="1"/>
</dbReference>
<feature type="signal peptide" evidence="8">
    <location>
        <begin position="1"/>
        <end position="29"/>
    </location>
</feature>
<dbReference type="Pfam" id="PF16757">
    <property type="entry name" value="Fucosidase_C"/>
    <property type="match status" value="1"/>
</dbReference>
<keyword evidence="7 8" id="KW-0326">Glycosidase</keyword>
<dbReference type="InterPro" id="IPR000933">
    <property type="entry name" value="Glyco_hydro_29"/>
</dbReference>
<dbReference type="InterPro" id="IPR057739">
    <property type="entry name" value="Glyco_hydro_29_N"/>
</dbReference>
<reference evidence="11" key="1">
    <citation type="submission" date="2017-05" db="EMBL/GenBank/DDBJ databases">
        <title>Mannose 6-phosphate dependent targeting of lysosomal enzymes in Hydra.</title>
        <authorList>
            <person name="Bhamidimarri P.M."/>
            <person name="Krishnapati L.S."/>
            <person name="Ghaskadbi S."/>
            <person name="Nadimpalli S.K."/>
        </authorList>
    </citation>
    <scope>NUCLEOTIDE SEQUENCE</scope>
    <source>
        <strain evidence="11">Ind-Pune</strain>
    </source>
</reference>
<evidence type="ECO:0000256" key="2">
    <source>
        <dbReference type="ARBA" id="ARBA00007951"/>
    </source>
</evidence>
<dbReference type="GO" id="GO:0004560">
    <property type="term" value="F:alpha-L-fucosidase activity"/>
    <property type="evidence" value="ECO:0007669"/>
    <property type="project" value="UniProtKB-EC"/>
</dbReference>
<comment type="function">
    <text evidence="1">Alpha-L-fucosidase is responsible for hydrolyzing the alpha-1,6-linked fucose joined to the reducing-end N-acetylglucosamine of the carbohydrate moieties of glycoproteins.</text>
</comment>
<gene>
    <name evidence="11" type="primary">FUCA1</name>
</gene>
<evidence type="ECO:0000313" key="11">
    <source>
        <dbReference type="EMBL" id="ASV50717.1"/>
    </source>
</evidence>
<keyword evidence="5 8" id="KW-0378">Hydrolase</keyword>
<dbReference type="EC" id="3.2.1.51" evidence="3"/>
<dbReference type="SUPFAM" id="SSF51445">
    <property type="entry name" value="(Trans)glycosidases"/>
    <property type="match status" value="1"/>
</dbReference>
<dbReference type="InterPro" id="IPR013780">
    <property type="entry name" value="Glyco_hydro_b"/>
</dbReference>
<dbReference type="EMBL" id="MF170904">
    <property type="protein sequence ID" value="ASV50717.1"/>
    <property type="molecule type" value="mRNA"/>
</dbReference>
<dbReference type="PANTHER" id="PTHR10030">
    <property type="entry name" value="ALPHA-L-FUCOSIDASE"/>
    <property type="match status" value="1"/>
</dbReference>
<keyword evidence="6" id="KW-0325">Glycoprotein</keyword>
<evidence type="ECO:0000256" key="1">
    <source>
        <dbReference type="ARBA" id="ARBA00004071"/>
    </source>
</evidence>
<evidence type="ECO:0000256" key="8">
    <source>
        <dbReference type="PIRNR" id="PIRNR001092"/>
    </source>
</evidence>
<dbReference type="Pfam" id="PF01120">
    <property type="entry name" value="Alpha_L_fucos"/>
    <property type="match status" value="1"/>
</dbReference>
<evidence type="ECO:0000256" key="3">
    <source>
        <dbReference type="ARBA" id="ARBA00012662"/>
    </source>
</evidence>
<keyword evidence="4 8" id="KW-0732">Signal</keyword>
<dbReference type="PRINTS" id="PR00741">
    <property type="entry name" value="GLHYDRLASE29"/>
</dbReference>
<dbReference type="InterPro" id="IPR031919">
    <property type="entry name" value="Fucosidase_C"/>
</dbReference>
<evidence type="ECO:0000259" key="10">
    <source>
        <dbReference type="Pfam" id="PF16757"/>
    </source>
</evidence>
<proteinExistence type="evidence at transcript level"/>
<protein>
    <recommendedName>
        <fullName evidence="3">alpha-L-fucosidase</fullName>
        <ecNumber evidence="3">3.2.1.51</ecNumber>
    </recommendedName>
</protein>
<dbReference type="InterPro" id="IPR017853">
    <property type="entry name" value="GH"/>
</dbReference>
<feature type="domain" description="Glycoside hydrolase family 29 N-terminal" evidence="9">
    <location>
        <begin position="50"/>
        <end position="384"/>
    </location>
</feature>
<accession>A0A286LVI5</accession>
<dbReference type="OrthoDB" id="6039950at2759"/>
<evidence type="ECO:0000256" key="4">
    <source>
        <dbReference type="ARBA" id="ARBA00022729"/>
    </source>
</evidence>